<organism evidence="1 2">
    <name type="scientific">Streblomastix strix</name>
    <dbReference type="NCBI Taxonomy" id="222440"/>
    <lineage>
        <taxon>Eukaryota</taxon>
        <taxon>Metamonada</taxon>
        <taxon>Preaxostyla</taxon>
        <taxon>Oxymonadida</taxon>
        <taxon>Streblomastigidae</taxon>
        <taxon>Streblomastix</taxon>
    </lineage>
</organism>
<reference evidence="1 2" key="1">
    <citation type="submission" date="2019-03" db="EMBL/GenBank/DDBJ databases">
        <title>Single cell metagenomics reveals metabolic interactions within the superorganism composed of flagellate Streblomastix strix and complex community of Bacteroidetes bacteria on its surface.</title>
        <authorList>
            <person name="Treitli S.C."/>
            <person name="Kolisko M."/>
            <person name="Husnik F."/>
            <person name="Keeling P."/>
            <person name="Hampl V."/>
        </authorList>
    </citation>
    <scope>NUCLEOTIDE SEQUENCE [LARGE SCALE GENOMIC DNA]</scope>
    <source>
        <strain evidence="1">ST1C</strain>
    </source>
</reference>
<dbReference type="EMBL" id="SNRW01020233">
    <property type="protein sequence ID" value="KAA6365665.1"/>
    <property type="molecule type" value="Genomic_DNA"/>
</dbReference>
<evidence type="ECO:0000313" key="2">
    <source>
        <dbReference type="Proteomes" id="UP000324800"/>
    </source>
</evidence>
<gene>
    <name evidence="1" type="ORF">EZS28_038809</name>
</gene>
<evidence type="ECO:0000313" key="1">
    <source>
        <dbReference type="EMBL" id="KAA6365665.1"/>
    </source>
</evidence>
<comment type="caution">
    <text evidence="1">The sequence shown here is derived from an EMBL/GenBank/DDBJ whole genome shotgun (WGS) entry which is preliminary data.</text>
</comment>
<dbReference type="OrthoDB" id="2897838at2759"/>
<dbReference type="AlphaFoldDB" id="A0A5J4U7F9"/>
<name>A0A5J4U7F9_9EUKA</name>
<sequence>MGSGDGEFELEKDIGDIESSSSTQRIYKPIGIQLNNDRNRQYNSVFLISKSKSKISFEESDRFDLINRRRKWTDTINKTYRWKIEQRSGRAIKVIDGGGLFNKEGSIRGGFKDWQIWITVDLFAARNNAKHKRVIRKIIEENVQGIMIVLNWPGQVWWTQLKEITVREKELGESGMVSEMGSKMKKRNLKVPPGRILALEVNWDKMEQDYFETLQKHPDYQEMQLDLQQITGIEVGEDTPVRYQPFGNI</sequence>
<proteinExistence type="predicted"/>
<dbReference type="Proteomes" id="UP000324800">
    <property type="component" value="Unassembled WGS sequence"/>
</dbReference>
<protein>
    <submittedName>
        <fullName evidence="1">Uncharacterized protein</fullName>
    </submittedName>
</protein>
<accession>A0A5J4U7F9</accession>